<reference evidence="2" key="2">
    <citation type="submission" date="2019-02" db="EMBL/GenBank/DDBJ databases">
        <authorList>
            <person name="Chen S.-C."/>
            <person name="Chien H.-H."/>
            <person name="Lai M.-C."/>
        </authorList>
    </citation>
    <scope>NUCLEOTIDE SEQUENCE</scope>
    <source>
        <strain evidence="2">N2F9704</strain>
    </source>
</reference>
<keyword evidence="1" id="KW-1133">Transmembrane helix</keyword>
<evidence type="ECO:0000313" key="2">
    <source>
        <dbReference type="EMBL" id="QSZ67242.1"/>
    </source>
</evidence>
<name>A0A8A3S5A7_9EURY</name>
<dbReference type="EMBL" id="CP036172">
    <property type="protein sequence ID" value="QSZ67242.1"/>
    <property type="molecule type" value="Genomic_DNA"/>
</dbReference>
<dbReference type="AlphaFoldDB" id="A0A8A3S5A7"/>
<protein>
    <submittedName>
        <fullName evidence="2">Uncharacterized protein</fullName>
    </submittedName>
</protein>
<keyword evidence="1" id="KW-0812">Transmembrane</keyword>
<dbReference type="Proteomes" id="UP001042704">
    <property type="component" value="Chromosome"/>
</dbReference>
<gene>
    <name evidence="2" type="ORF">RJ40_06870</name>
</gene>
<dbReference type="KEGG" id="maqe:RJ40_06870"/>
<keyword evidence="1" id="KW-0472">Membrane</keyword>
<evidence type="ECO:0000313" key="3">
    <source>
        <dbReference type="Proteomes" id="UP001042704"/>
    </source>
</evidence>
<reference evidence="2" key="1">
    <citation type="journal article" date="2001" name="Int. J. Syst. Evol. Microbiol.">
        <title>Methanofollis aquaemaris sp. nov., a methanogen isolated from an aquaculture fish pond.</title>
        <authorList>
            <person name="Lai M.C."/>
            <person name="Chen S.C."/>
        </authorList>
    </citation>
    <scope>NUCLEOTIDE SEQUENCE</scope>
    <source>
        <strain evidence="2">N2F9704</strain>
    </source>
</reference>
<dbReference type="GeneID" id="76424072"/>
<sequence length="298" mass="33196">MLPEKPVLVAIFLIGALGALVIMLVVAGGNTAYPTQQQNITPAGIDTVNETSAPSPETVFCIESMTERRDLSPEKCEELDIPRSITEYDVVVFDTQKIRDVLLRGEPLTLSLGGQVFKTDLQEHTTDTESRSIGIYSFAGTLLDVEKSEVVLTVSDRTLLSRIRVNYTEYYTDSTGVPDTRCPERILHYAYSSDDVVPEGPPGRLDGSFLLLFNISNGEYPEIPRDSTADDFIRAGWELVRIDDADLKDLPAVNRTIRADGRSGIELTDDEFMTIRERYDGKIVEYNGNYYMISGYIA</sequence>
<organism evidence="2 3">
    <name type="scientific">Methanofollis aquaemaris</name>
    <dbReference type="NCBI Taxonomy" id="126734"/>
    <lineage>
        <taxon>Archaea</taxon>
        <taxon>Methanobacteriati</taxon>
        <taxon>Methanobacteriota</taxon>
        <taxon>Stenosarchaea group</taxon>
        <taxon>Methanomicrobia</taxon>
        <taxon>Methanomicrobiales</taxon>
        <taxon>Methanomicrobiaceae</taxon>
        <taxon>Methanofollis</taxon>
    </lineage>
</organism>
<keyword evidence="3" id="KW-1185">Reference proteome</keyword>
<evidence type="ECO:0000256" key="1">
    <source>
        <dbReference type="SAM" id="Phobius"/>
    </source>
</evidence>
<accession>A0A8A3S5A7</accession>
<feature type="transmembrane region" description="Helical" evidence="1">
    <location>
        <begin position="7"/>
        <end position="29"/>
    </location>
</feature>
<dbReference type="RefSeq" id="WP_265580131.1">
    <property type="nucleotide sequence ID" value="NZ_CP036172.1"/>
</dbReference>
<proteinExistence type="predicted"/>